<keyword evidence="3" id="KW-1185">Reference proteome</keyword>
<accession>A0A9P4V033</accession>
<comment type="caution">
    <text evidence="2">The sequence shown here is derived from an EMBL/GenBank/DDBJ whole genome shotgun (WGS) entry which is preliminary data.</text>
</comment>
<evidence type="ECO:0000256" key="1">
    <source>
        <dbReference type="SAM" id="MobiDB-lite"/>
    </source>
</evidence>
<feature type="region of interest" description="Disordered" evidence="1">
    <location>
        <begin position="74"/>
        <end position="128"/>
    </location>
</feature>
<dbReference type="AlphaFoldDB" id="A0A9P4V033"/>
<name>A0A9P4V033_9PLEO</name>
<gene>
    <name evidence="2" type="ORF">EJ04DRAFT_29484</name>
</gene>
<dbReference type="EMBL" id="ML996208">
    <property type="protein sequence ID" value="KAF2730845.1"/>
    <property type="molecule type" value="Genomic_DNA"/>
</dbReference>
<reference evidence="2" key="1">
    <citation type="journal article" date="2020" name="Stud. Mycol.">
        <title>101 Dothideomycetes genomes: a test case for predicting lifestyles and emergence of pathogens.</title>
        <authorList>
            <person name="Haridas S."/>
            <person name="Albert R."/>
            <person name="Binder M."/>
            <person name="Bloem J."/>
            <person name="Labutti K."/>
            <person name="Salamov A."/>
            <person name="Andreopoulos B."/>
            <person name="Baker S."/>
            <person name="Barry K."/>
            <person name="Bills G."/>
            <person name="Bluhm B."/>
            <person name="Cannon C."/>
            <person name="Castanera R."/>
            <person name="Culley D."/>
            <person name="Daum C."/>
            <person name="Ezra D."/>
            <person name="Gonzalez J."/>
            <person name="Henrissat B."/>
            <person name="Kuo A."/>
            <person name="Liang C."/>
            <person name="Lipzen A."/>
            <person name="Lutzoni F."/>
            <person name="Magnuson J."/>
            <person name="Mondo S."/>
            <person name="Nolan M."/>
            <person name="Ohm R."/>
            <person name="Pangilinan J."/>
            <person name="Park H.-J."/>
            <person name="Ramirez L."/>
            <person name="Alfaro M."/>
            <person name="Sun H."/>
            <person name="Tritt A."/>
            <person name="Yoshinaga Y."/>
            <person name="Zwiers L.-H."/>
            <person name="Turgeon B."/>
            <person name="Goodwin S."/>
            <person name="Spatafora J."/>
            <person name="Crous P."/>
            <person name="Grigoriev I."/>
        </authorList>
    </citation>
    <scope>NUCLEOTIDE SEQUENCE</scope>
    <source>
        <strain evidence="2">CBS 125425</strain>
    </source>
</reference>
<feature type="region of interest" description="Disordered" evidence="1">
    <location>
        <begin position="1"/>
        <end position="45"/>
    </location>
</feature>
<feature type="compositionally biased region" description="Pro residues" evidence="1">
    <location>
        <begin position="97"/>
        <end position="106"/>
    </location>
</feature>
<protein>
    <submittedName>
        <fullName evidence="2">Uncharacterized protein</fullName>
    </submittedName>
</protein>
<organism evidence="2 3">
    <name type="scientific">Polyplosphaeria fusca</name>
    <dbReference type="NCBI Taxonomy" id="682080"/>
    <lineage>
        <taxon>Eukaryota</taxon>
        <taxon>Fungi</taxon>
        <taxon>Dikarya</taxon>
        <taxon>Ascomycota</taxon>
        <taxon>Pezizomycotina</taxon>
        <taxon>Dothideomycetes</taxon>
        <taxon>Pleosporomycetidae</taxon>
        <taxon>Pleosporales</taxon>
        <taxon>Tetraplosphaeriaceae</taxon>
        <taxon>Polyplosphaeria</taxon>
    </lineage>
</organism>
<feature type="compositionally biased region" description="Basic and acidic residues" evidence="1">
    <location>
        <begin position="31"/>
        <end position="45"/>
    </location>
</feature>
<dbReference type="Proteomes" id="UP000799444">
    <property type="component" value="Unassembled WGS sequence"/>
</dbReference>
<evidence type="ECO:0000313" key="2">
    <source>
        <dbReference type="EMBL" id="KAF2730845.1"/>
    </source>
</evidence>
<evidence type="ECO:0000313" key="3">
    <source>
        <dbReference type="Proteomes" id="UP000799444"/>
    </source>
</evidence>
<proteinExistence type="predicted"/>
<sequence length="128" mass="13818">MVDVGSRMKTCANANGASTTRRSSARAHTRWHSEKTCVAPRRDASAHQPPFAAAFQASMHTPLANSYPPLTKVHIESPTLQPPSIPIQSRAAIHTPPSSPTPPLHPITPRSRTRGCARQTPSPHNPQP</sequence>